<reference evidence="7" key="1">
    <citation type="submission" date="2017-09" db="EMBL/GenBank/DDBJ databases">
        <title>Depth-based differentiation of microbial function through sediment-hosted aquifers and enrichment of novel symbionts in the deep terrestrial subsurface.</title>
        <authorList>
            <person name="Probst A.J."/>
            <person name="Ladd B."/>
            <person name="Jarett J.K."/>
            <person name="Geller-Mcgrath D.E."/>
            <person name="Sieber C.M.K."/>
            <person name="Emerson J.B."/>
            <person name="Anantharaman K."/>
            <person name="Thomas B.C."/>
            <person name="Malmstrom R."/>
            <person name="Stieglmeier M."/>
            <person name="Klingl A."/>
            <person name="Woyke T."/>
            <person name="Ryan C.M."/>
            <person name="Banfield J.F."/>
        </authorList>
    </citation>
    <scope>NUCLEOTIDE SEQUENCE [LARGE SCALE GENOMIC DNA]</scope>
</reference>
<dbReference type="EMBL" id="PFEV01000186">
    <property type="protein sequence ID" value="PIV70673.1"/>
    <property type="molecule type" value="Genomic_DNA"/>
</dbReference>
<gene>
    <name evidence="6" type="ORF">COW57_03970</name>
</gene>
<sequence>MKVKTKTRKSAAKRFKVTKNGKILHRQQNLRHLRTVKGKRNQRRLKVVKELGGK</sequence>
<evidence type="ECO:0000256" key="4">
    <source>
        <dbReference type="ARBA" id="ARBA00035486"/>
    </source>
</evidence>
<dbReference type="Gene3D" id="4.10.410.60">
    <property type="match status" value="1"/>
</dbReference>
<feature type="non-terminal residue" evidence="6">
    <location>
        <position position="54"/>
    </location>
</feature>
<accession>A0A2M7EJB7</accession>
<keyword evidence="2 5" id="KW-0689">Ribosomal protein</keyword>
<evidence type="ECO:0000313" key="6">
    <source>
        <dbReference type="EMBL" id="PIV70673.1"/>
    </source>
</evidence>
<evidence type="ECO:0000256" key="1">
    <source>
        <dbReference type="ARBA" id="ARBA00006598"/>
    </source>
</evidence>
<dbReference type="InterPro" id="IPR021137">
    <property type="entry name" value="Ribosomal_bL35-like"/>
</dbReference>
<dbReference type="InterPro" id="IPR018265">
    <property type="entry name" value="Ribosomal_bL35_CS"/>
</dbReference>
<dbReference type="GO" id="GO:0006412">
    <property type="term" value="P:translation"/>
    <property type="evidence" value="ECO:0007669"/>
    <property type="project" value="InterPro"/>
</dbReference>
<dbReference type="GO" id="GO:1990904">
    <property type="term" value="C:ribonucleoprotein complex"/>
    <property type="evidence" value="ECO:0007669"/>
    <property type="project" value="UniProtKB-KW"/>
</dbReference>
<dbReference type="GO" id="GO:0003735">
    <property type="term" value="F:structural constituent of ribosome"/>
    <property type="evidence" value="ECO:0007669"/>
    <property type="project" value="InterPro"/>
</dbReference>
<dbReference type="PRINTS" id="PR00064">
    <property type="entry name" value="RIBOSOMALL35"/>
</dbReference>
<evidence type="ECO:0000256" key="5">
    <source>
        <dbReference type="RuleBase" id="RU000568"/>
    </source>
</evidence>
<dbReference type="GO" id="GO:0005840">
    <property type="term" value="C:ribosome"/>
    <property type="evidence" value="ECO:0007669"/>
    <property type="project" value="UniProtKB-KW"/>
</dbReference>
<protein>
    <recommendedName>
        <fullName evidence="4 5">50S ribosomal protein L35</fullName>
    </recommendedName>
</protein>
<proteinExistence type="inferred from homology"/>
<dbReference type="AlphaFoldDB" id="A0A2M7EJB7"/>
<evidence type="ECO:0000313" key="7">
    <source>
        <dbReference type="Proteomes" id="UP000228762"/>
    </source>
</evidence>
<evidence type="ECO:0000256" key="2">
    <source>
        <dbReference type="ARBA" id="ARBA00022980"/>
    </source>
</evidence>
<dbReference type="SUPFAM" id="SSF143034">
    <property type="entry name" value="L35p-like"/>
    <property type="match status" value="1"/>
</dbReference>
<keyword evidence="3 5" id="KW-0687">Ribonucleoprotein</keyword>
<comment type="similarity">
    <text evidence="1 5">Belongs to the bacterial ribosomal protein bL35 family.</text>
</comment>
<name>A0A2M7EJB7_9BACT</name>
<evidence type="ECO:0000256" key="3">
    <source>
        <dbReference type="ARBA" id="ARBA00023274"/>
    </source>
</evidence>
<dbReference type="PROSITE" id="PS00936">
    <property type="entry name" value="RIBOSOMAL_L35"/>
    <property type="match status" value="1"/>
</dbReference>
<dbReference type="Proteomes" id="UP000228762">
    <property type="component" value="Unassembled WGS sequence"/>
</dbReference>
<organism evidence="6 7">
    <name type="scientific">Candidatus Roizmanbacteria bacterium CG17_big_fil_post_rev_8_21_14_2_50_39_7</name>
    <dbReference type="NCBI Taxonomy" id="1974858"/>
    <lineage>
        <taxon>Bacteria</taxon>
        <taxon>Candidatus Roizmaniibacteriota</taxon>
    </lineage>
</organism>
<dbReference type="InterPro" id="IPR001706">
    <property type="entry name" value="Ribosomal_bL35"/>
</dbReference>
<dbReference type="Pfam" id="PF01632">
    <property type="entry name" value="Ribosomal_L35p"/>
    <property type="match status" value="1"/>
</dbReference>
<comment type="caution">
    <text evidence="6">The sequence shown here is derived from an EMBL/GenBank/DDBJ whole genome shotgun (WGS) entry which is preliminary data.</text>
</comment>
<dbReference type="InterPro" id="IPR037229">
    <property type="entry name" value="Ribosomal_bL35_sf"/>
</dbReference>